<name>A0A804HXS5_MUSAM</name>
<dbReference type="InParanoid" id="A0A804HXS5"/>
<dbReference type="EMBL" id="HG996467">
    <property type="protein sequence ID" value="CAG1860704.1"/>
    <property type="molecule type" value="Genomic_DNA"/>
</dbReference>
<gene>
    <name evidence="1" type="ORF">GSMUA_55980.1</name>
</gene>
<evidence type="ECO:0000313" key="3">
    <source>
        <dbReference type="Proteomes" id="UP000012960"/>
    </source>
</evidence>
<reference evidence="2" key="2">
    <citation type="submission" date="2021-05" db="UniProtKB">
        <authorList>
            <consortium name="EnsemblPlants"/>
        </authorList>
    </citation>
    <scope>IDENTIFICATION</scope>
    <source>
        <strain evidence="2">subsp. malaccensis</strain>
    </source>
</reference>
<dbReference type="Proteomes" id="UP000012960">
    <property type="component" value="Unplaced"/>
</dbReference>
<sequence>MQQRPTLPTDSFLSATTKKEFHLSRCFFPLHSDLDRWLPRLKSISDGTPCPSLPPLFWFLVCVVPCLLSHPLIVDGGAPNSSAVRFSLISFSNWMIYQKPFKSCGLRY</sequence>
<evidence type="ECO:0000313" key="1">
    <source>
        <dbReference type="EMBL" id="CAG1860704.1"/>
    </source>
</evidence>
<dbReference type="AlphaFoldDB" id="A0A804HXS5"/>
<proteinExistence type="predicted"/>
<dbReference type="EnsemblPlants" id="Ma02_t00410.1">
    <property type="protein sequence ID" value="Ma02_p00410.1"/>
    <property type="gene ID" value="Ma02_g00410"/>
</dbReference>
<evidence type="ECO:0000313" key="2">
    <source>
        <dbReference type="EnsemblPlants" id="Ma02_p00410.1"/>
    </source>
</evidence>
<organism evidence="2 3">
    <name type="scientific">Musa acuminata subsp. malaccensis</name>
    <name type="common">Wild banana</name>
    <name type="synonym">Musa malaccensis</name>
    <dbReference type="NCBI Taxonomy" id="214687"/>
    <lineage>
        <taxon>Eukaryota</taxon>
        <taxon>Viridiplantae</taxon>
        <taxon>Streptophyta</taxon>
        <taxon>Embryophyta</taxon>
        <taxon>Tracheophyta</taxon>
        <taxon>Spermatophyta</taxon>
        <taxon>Magnoliopsida</taxon>
        <taxon>Liliopsida</taxon>
        <taxon>Zingiberales</taxon>
        <taxon>Musaceae</taxon>
        <taxon>Musa</taxon>
    </lineage>
</organism>
<dbReference type="Gramene" id="Ma02_t00410.1">
    <property type="protein sequence ID" value="Ma02_p00410.1"/>
    <property type="gene ID" value="Ma02_g00410"/>
</dbReference>
<reference evidence="1" key="1">
    <citation type="submission" date="2021-03" db="EMBL/GenBank/DDBJ databases">
        <authorList>
            <consortium name="Genoscope - CEA"/>
            <person name="William W."/>
        </authorList>
    </citation>
    <scope>NUCLEOTIDE SEQUENCE</scope>
    <source>
        <strain evidence="1">Doubled-haploid Pahang</strain>
    </source>
</reference>
<protein>
    <submittedName>
        <fullName evidence="1">(wild Malaysian banana) hypothetical protein</fullName>
    </submittedName>
</protein>
<keyword evidence="3" id="KW-1185">Reference proteome</keyword>
<accession>A0A804HXS5</accession>